<dbReference type="HAMAP" id="MF_00318">
    <property type="entry name" value="Enolase"/>
    <property type="match status" value="1"/>
</dbReference>
<evidence type="ECO:0000256" key="8">
    <source>
        <dbReference type="ARBA" id="ARBA00023239"/>
    </source>
</evidence>
<dbReference type="UniPathway" id="UPA00109">
    <property type="reaction ID" value="UER00187"/>
</dbReference>
<dbReference type="PANTHER" id="PTHR11902:SF1">
    <property type="entry name" value="ENOLASE"/>
    <property type="match status" value="1"/>
</dbReference>
<dbReference type="KEGG" id="aaf:AURANDRAFT_72529"/>
<dbReference type="InterPro" id="IPR020810">
    <property type="entry name" value="Enolase_C"/>
</dbReference>
<accession>F0YKD9</accession>
<dbReference type="GO" id="GO:0004634">
    <property type="term" value="F:phosphopyruvate hydratase activity"/>
    <property type="evidence" value="ECO:0007669"/>
    <property type="project" value="UniProtKB-EC"/>
</dbReference>
<evidence type="ECO:0000313" key="12">
    <source>
        <dbReference type="EMBL" id="EGB04440.1"/>
    </source>
</evidence>
<comment type="similarity">
    <text evidence="4">Belongs to the enolase family.</text>
</comment>
<sequence length="964" mass="103673">MQPILRQATSTVRAGRRHASSITAIHGRQIIDSRGNPTVEVDVPSGASTGAYEAVELRDGGSLFMGKGCLTAVKNVNEVLGPALLGMDPTDQQKIDEAMFALDGTPNKANVGANAVLGISLAASKAGAGAKGVPLYQHYADLAGNTVTPMTLPVPCFNVINGGEHAGNKLAFQEFFVIPTGASSFSESMAIGCEVFHNLKSVIKKKFGGDATLIGDEGGFAPPCDVESGLAMLMEAIENAGHLGKCTVGLDVASSEFKVDGENAYDLDFKTSGPDKDASLKLSGDELLAMYAKISADYPIVTIEDPFDQDDWDNWTKITAALGDKVQIVGDDLTVTNPAKIAEAIEKKSCNCLLLKVNQIGSISESIQAVIDSKRAGWGVMTSHRSGETEDDYIADLAVGLCTGEIKTGAPCRGERTAKYNQLLRIEESLDSPKLRAVAELETFFASDADAAAFATTAAACPRTYVYRLPPRLVDWAPPANPGTRVAPGVYVSADAVGENANLLEVVLDRLSRPDSPCVATKPEDAELFLVPILPKSKHWSDWVDACGRLKLERAAAWRKSLPYLDDGNARRHFFVFPRVAYIPKCAGWWATPLGFEPFTQFARVAVGGYEEFAGDYQRGKTLKGLDARQRRRPQDLVPRLVSAPYVAAVRWSAREAGPPPWADARARPRLFAYSATPHGSANAVALRKALGDACARAGPAVCDAGERAPENAEPTDASRARAALAKRNATFCVEPPGLTPGRASIVTALLLGCVPVLFAPEQDRLWPLHWGPFREGSRVMLDAARARADPTYVEAALRAIPPADVAAMRRLVADRAVALQYGLDDVPGDALHGGGRRKKRERAGARRSDEVADAVDELDGQGLGRRRRRGRHGLGADDQRLERGRERRRARVEVARDARVAVLAELDVAQDLGPHAHAPAPREHERRVDELARVAQELDAAAGVERELVAVLRRRCGTTVRWL</sequence>
<evidence type="ECO:0000313" key="13">
    <source>
        <dbReference type="Proteomes" id="UP000002729"/>
    </source>
</evidence>
<dbReference type="PANTHER" id="PTHR11902">
    <property type="entry name" value="ENOLASE"/>
    <property type="match status" value="1"/>
</dbReference>
<dbReference type="NCBIfam" id="TIGR01060">
    <property type="entry name" value="eno"/>
    <property type="match status" value="1"/>
</dbReference>
<dbReference type="AlphaFoldDB" id="F0YKD9"/>
<dbReference type="EC" id="4.2.1.11" evidence="5"/>
<dbReference type="InParanoid" id="F0YKD9"/>
<dbReference type="SFLD" id="SFLDG00178">
    <property type="entry name" value="enolase"/>
    <property type="match status" value="1"/>
</dbReference>
<evidence type="ECO:0000256" key="2">
    <source>
        <dbReference type="ARBA" id="ARBA00004496"/>
    </source>
</evidence>
<dbReference type="SUPFAM" id="SSF51604">
    <property type="entry name" value="Enolase C-terminal domain-like"/>
    <property type="match status" value="1"/>
</dbReference>
<dbReference type="SMART" id="SM01192">
    <property type="entry name" value="Enolase_C"/>
    <property type="match status" value="1"/>
</dbReference>
<dbReference type="InterPro" id="IPR020809">
    <property type="entry name" value="Enolase_CS"/>
</dbReference>
<feature type="domain" description="Enolase N-terminal" evidence="11">
    <location>
        <begin position="22"/>
        <end position="139"/>
    </location>
</feature>
<dbReference type="Gene3D" id="3.20.20.120">
    <property type="entry name" value="Enolase-like C-terminal domain"/>
    <property type="match status" value="1"/>
</dbReference>
<dbReference type="Proteomes" id="UP000002729">
    <property type="component" value="Unassembled WGS sequence"/>
</dbReference>
<keyword evidence="6" id="KW-0460">Magnesium</keyword>
<dbReference type="Pfam" id="PF03952">
    <property type="entry name" value="Enolase_N"/>
    <property type="match status" value="1"/>
</dbReference>
<feature type="region of interest" description="Disordered" evidence="9">
    <location>
        <begin position="829"/>
        <end position="889"/>
    </location>
</feature>
<dbReference type="SFLD" id="SFLDF00002">
    <property type="entry name" value="enolase"/>
    <property type="match status" value="1"/>
</dbReference>
<dbReference type="GeneID" id="20228752"/>
<evidence type="ECO:0000259" key="10">
    <source>
        <dbReference type="SMART" id="SM01192"/>
    </source>
</evidence>
<evidence type="ECO:0000256" key="3">
    <source>
        <dbReference type="ARBA" id="ARBA00005031"/>
    </source>
</evidence>
<evidence type="ECO:0000259" key="11">
    <source>
        <dbReference type="SMART" id="SM01193"/>
    </source>
</evidence>
<dbReference type="Pfam" id="PF03016">
    <property type="entry name" value="Exostosin_GT47"/>
    <property type="match status" value="1"/>
</dbReference>
<evidence type="ECO:0000256" key="9">
    <source>
        <dbReference type="SAM" id="MobiDB-lite"/>
    </source>
</evidence>
<dbReference type="GO" id="GO:0000015">
    <property type="term" value="C:phosphopyruvate hydratase complex"/>
    <property type="evidence" value="ECO:0007669"/>
    <property type="project" value="InterPro"/>
</dbReference>
<dbReference type="SMART" id="SM01193">
    <property type="entry name" value="Enolase_N"/>
    <property type="match status" value="1"/>
</dbReference>
<dbReference type="InterPro" id="IPR029017">
    <property type="entry name" value="Enolase-like_N"/>
</dbReference>
<dbReference type="GO" id="GO:0006096">
    <property type="term" value="P:glycolytic process"/>
    <property type="evidence" value="ECO:0007669"/>
    <property type="project" value="UniProtKB-UniPathway"/>
</dbReference>
<dbReference type="SFLD" id="SFLDS00001">
    <property type="entry name" value="Enolase"/>
    <property type="match status" value="1"/>
</dbReference>
<dbReference type="InterPro" id="IPR040911">
    <property type="entry name" value="Exostosin_GT47"/>
</dbReference>
<dbReference type="InterPro" id="IPR020811">
    <property type="entry name" value="Enolase_N"/>
</dbReference>
<dbReference type="FunFam" id="3.20.20.120:FF:000002">
    <property type="entry name" value="Enolase 1"/>
    <property type="match status" value="1"/>
</dbReference>
<dbReference type="CDD" id="cd03313">
    <property type="entry name" value="enolase"/>
    <property type="match status" value="1"/>
</dbReference>
<feature type="compositionally biased region" description="Basic and acidic residues" evidence="9">
    <location>
        <begin position="875"/>
        <end position="889"/>
    </location>
</feature>
<comment type="cofactor">
    <cofactor evidence="1">
        <name>Mg(2+)</name>
        <dbReference type="ChEBI" id="CHEBI:18420"/>
    </cofactor>
</comment>
<evidence type="ECO:0000256" key="1">
    <source>
        <dbReference type="ARBA" id="ARBA00001946"/>
    </source>
</evidence>
<keyword evidence="8" id="KW-0456">Lyase</keyword>
<dbReference type="SUPFAM" id="SSF54826">
    <property type="entry name" value="Enolase N-terminal domain-like"/>
    <property type="match status" value="1"/>
</dbReference>
<name>F0YKD9_AURAN</name>
<evidence type="ECO:0000256" key="5">
    <source>
        <dbReference type="ARBA" id="ARBA00012058"/>
    </source>
</evidence>
<dbReference type="RefSeq" id="XP_009040827.1">
    <property type="nucleotide sequence ID" value="XM_009042579.1"/>
</dbReference>
<protein>
    <recommendedName>
        <fullName evidence="5">phosphopyruvate hydratase</fullName>
        <ecNumber evidence="5">4.2.1.11</ecNumber>
    </recommendedName>
</protein>
<proteinExistence type="inferred from homology"/>
<comment type="subcellular location">
    <subcellularLocation>
        <location evidence="2">Cytoplasm</location>
    </subcellularLocation>
</comment>
<dbReference type="InterPro" id="IPR000941">
    <property type="entry name" value="Enolase"/>
</dbReference>
<keyword evidence="7" id="KW-0324">Glycolysis</keyword>
<dbReference type="GO" id="GO:0000287">
    <property type="term" value="F:magnesium ion binding"/>
    <property type="evidence" value="ECO:0007669"/>
    <property type="project" value="InterPro"/>
</dbReference>
<dbReference type="PRINTS" id="PR00148">
    <property type="entry name" value="ENOLASE"/>
</dbReference>
<feature type="domain" description="Enolase C-terminal TIM barrel" evidence="10">
    <location>
        <begin position="149"/>
        <end position="447"/>
    </location>
</feature>
<dbReference type="OrthoDB" id="10368988at2759"/>
<dbReference type="PROSITE" id="PS00164">
    <property type="entry name" value="ENOLASE"/>
    <property type="match status" value="1"/>
</dbReference>
<dbReference type="Gene3D" id="3.30.390.10">
    <property type="entry name" value="Enolase-like, N-terminal domain"/>
    <property type="match status" value="1"/>
</dbReference>
<dbReference type="eggNOG" id="KOG2670">
    <property type="taxonomic scope" value="Eukaryota"/>
</dbReference>
<keyword evidence="13" id="KW-1185">Reference proteome</keyword>
<dbReference type="InterPro" id="IPR036849">
    <property type="entry name" value="Enolase-like_C_sf"/>
</dbReference>
<evidence type="ECO:0000256" key="6">
    <source>
        <dbReference type="ARBA" id="ARBA00022842"/>
    </source>
</evidence>
<comment type="pathway">
    <text evidence="3">Carbohydrate degradation; glycolysis; pyruvate from D-glyceraldehyde 3-phosphate: step 4/5.</text>
</comment>
<organism evidence="13">
    <name type="scientific">Aureococcus anophagefferens</name>
    <name type="common">Harmful bloom alga</name>
    <dbReference type="NCBI Taxonomy" id="44056"/>
    <lineage>
        <taxon>Eukaryota</taxon>
        <taxon>Sar</taxon>
        <taxon>Stramenopiles</taxon>
        <taxon>Ochrophyta</taxon>
        <taxon>Pelagophyceae</taxon>
        <taxon>Pelagomonadales</taxon>
        <taxon>Pelagomonadaceae</taxon>
        <taxon>Aureococcus</taxon>
    </lineage>
</organism>
<dbReference type="Pfam" id="PF00113">
    <property type="entry name" value="Enolase_C"/>
    <property type="match status" value="1"/>
</dbReference>
<reference evidence="12 13" key="1">
    <citation type="journal article" date="2011" name="Proc. Natl. Acad. Sci. U.S.A.">
        <title>Niche of harmful alga Aureococcus anophagefferens revealed through ecogenomics.</title>
        <authorList>
            <person name="Gobler C.J."/>
            <person name="Berry D.L."/>
            <person name="Dyhrman S.T."/>
            <person name="Wilhelm S.W."/>
            <person name="Salamov A."/>
            <person name="Lobanov A.V."/>
            <person name="Zhang Y."/>
            <person name="Collier J.L."/>
            <person name="Wurch L.L."/>
            <person name="Kustka A.B."/>
            <person name="Dill B.D."/>
            <person name="Shah M."/>
            <person name="VerBerkmoes N.C."/>
            <person name="Kuo A."/>
            <person name="Terry A."/>
            <person name="Pangilinan J."/>
            <person name="Lindquist E.A."/>
            <person name="Lucas S."/>
            <person name="Paulsen I.T."/>
            <person name="Hattenrath-Lehmann T.K."/>
            <person name="Talmage S.C."/>
            <person name="Walker E.A."/>
            <person name="Koch F."/>
            <person name="Burson A.M."/>
            <person name="Marcoval M.A."/>
            <person name="Tang Y.Z."/>
            <person name="Lecleir G.R."/>
            <person name="Coyne K.J."/>
            <person name="Berg G.M."/>
            <person name="Bertrand E.M."/>
            <person name="Saito M.A."/>
            <person name="Gladyshev V.N."/>
            <person name="Grigoriev I.V."/>
        </authorList>
    </citation>
    <scope>NUCLEOTIDE SEQUENCE [LARGE SCALE GENOMIC DNA]</scope>
    <source>
        <strain evidence="13">CCMP 1984</strain>
    </source>
</reference>
<gene>
    <name evidence="12" type="ORF">AURANDRAFT_72529</name>
</gene>
<evidence type="ECO:0000256" key="4">
    <source>
        <dbReference type="ARBA" id="ARBA00009604"/>
    </source>
</evidence>
<dbReference type="EMBL" id="GL833151">
    <property type="protein sequence ID" value="EGB04440.1"/>
    <property type="molecule type" value="Genomic_DNA"/>
</dbReference>
<evidence type="ECO:0000256" key="7">
    <source>
        <dbReference type="ARBA" id="ARBA00023152"/>
    </source>
</evidence>